<dbReference type="InterPro" id="IPR016605">
    <property type="entry name" value="Transptr_NO3_Nar2"/>
</dbReference>
<dbReference type="GO" id="GO:0015112">
    <property type="term" value="F:nitrate transmembrane transporter activity"/>
    <property type="evidence" value="ECO:0007669"/>
    <property type="project" value="EnsemblPlants"/>
</dbReference>
<dbReference type="GO" id="GO:0042128">
    <property type="term" value="P:nitrate assimilation"/>
    <property type="evidence" value="ECO:0007669"/>
    <property type="project" value="UniProtKB-UniRule"/>
</dbReference>
<reference evidence="2" key="1">
    <citation type="submission" date="2015-04" db="UniProtKB">
        <authorList>
            <consortium name="EnsemblPlants"/>
        </authorList>
    </citation>
    <scope>IDENTIFICATION</scope>
</reference>
<dbReference type="GO" id="GO:0010167">
    <property type="term" value="P:response to nitrate"/>
    <property type="evidence" value="ECO:0007669"/>
    <property type="project" value="UniProtKB-UniRule"/>
</dbReference>
<sequence>MARLAGVAALSLVLVLLGAGVPRPAAAAAAKTQVFLSKLPKALVVGVSPKHGEVVHAGENTVTVTWSLNTSEPAGADAAFKSVKVKLCYAPASRTDRGWRKASDDLHKDKACQFKVTVQPYAAGAGAAGRFDYVVARDIPTASYFVRAYAVDASGTEVAYGQSSPDAAFDVAGITGIHASLKVAAGVFSTFSIAALAFFFVVEKRKKDK</sequence>
<feature type="chain" id="PRO_5017107255" description="High-affinity nitrate transporter" evidence="1">
    <location>
        <begin position="21"/>
        <end position="209"/>
    </location>
</feature>
<evidence type="ECO:0000256" key="1">
    <source>
        <dbReference type="PIRNR" id="PIRNR012939"/>
    </source>
</evidence>
<keyword evidence="1" id="KW-0732">Signal</keyword>
<organism evidence="2">
    <name type="scientific">Oryza meridionalis</name>
    <dbReference type="NCBI Taxonomy" id="40149"/>
    <lineage>
        <taxon>Eukaryota</taxon>
        <taxon>Viridiplantae</taxon>
        <taxon>Streptophyta</taxon>
        <taxon>Embryophyta</taxon>
        <taxon>Tracheophyta</taxon>
        <taxon>Spermatophyta</taxon>
        <taxon>Magnoliopsida</taxon>
        <taxon>Liliopsida</taxon>
        <taxon>Poales</taxon>
        <taxon>Poaceae</taxon>
        <taxon>BOP clade</taxon>
        <taxon>Oryzoideae</taxon>
        <taxon>Oryzeae</taxon>
        <taxon>Oryzinae</taxon>
        <taxon>Oryza</taxon>
    </lineage>
</organism>
<feature type="transmembrane region" description="Helical" evidence="1">
    <location>
        <begin position="183"/>
        <end position="202"/>
    </location>
</feature>
<keyword evidence="3" id="KW-1185">Reference proteome</keyword>
<dbReference type="Pfam" id="PF16974">
    <property type="entry name" value="NAR2"/>
    <property type="match status" value="1"/>
</dbReference>
<reference evidence="2" key="2">
    <citation type="submission" date="2018-05" db="EMBL/GenBank/DDBJ databases">
        <title>OmerRS3 (Oryza meridionalis Reference Sequence Version 3).</title>
        <authorList>
            <person name="Zhang J."/>
            <person name="Kudrna D."/>
            <person name="Lee S."/>
            <person name="Talag J."/>
            <person name="Welchert J."/>
            <person name="Wing R.A."/>
        </authorList>
    </citation>
    <scope>NUCLEOTIDE SEQUENCE [LARGE SCALE GENOMIC DNA]</scope>
    <source>
        <strain evidence="2">cv. OR44</strain>
    </source>
</reference>
<dbReference type="EnsemblPlants" id="OMERI02G22310.1">
    <property type="protein sequence ID" value="OMERI02G22310.1"/>
    <property type="gene ID" value="OMERI02G22310"/>
</dbReference>
<keyword evidence="1" id="KW-1003">Cell membrane</keyword>
<comment type="similarity">
    <text evidence="1">Belongs to the NAR2 family.</text>
</comment>
<dbReference type="STRING" id="40149.A0A0E0CMT6"/>
<dbReference type="PIRSF" id="PIRSF012939">
    <property type="entry name" value="Transpt_NO3_Nar2"/>
    <property type="match status" value="1"/>
</dbReference>
<evidence type="ECO:0000313" key="2">
    <source>
        <dbReference type="EnsemblPlants" id="OMERI02G22310.1"/>
    </source>
</evidence>
<comment type="function">
    <text evidence="1">Involved in nitrate transport.</text>
</comment>
<feature type="signal peptide" evidence="1">
    <location>
        <begin position="1"/>
        <end position="20"/>
    </location>
</feature>
<keyword evidence="1" id="KW-0534">Nitrate assimilation</keyword>
<keyword evidence="1" id="KW-0472">Membrane</keyword>
<dbReference type="Proteomes" id="UP000008021">
    <property type="component" value="Chromosome 2"/>
</dbReference>
<keyword evidence="1" id="KW-1133">Transmembrane helix</keyword>
<evidence type="ECO:0000313" key="3">
    <source>
        <dbReference type="Proteomes" id="UP000008021"/>
    </source>
</evidence>
<keyword evidence="1" id="KW-0812">Transmembrane</keyword>
<dbReference type="Gramene" id="OMERI02G22310.1">
    <property type="protein sequence ID" value="OMERI02G22310.1"/>
    <property type="gene ID" value="OMERI02G22310"/>
</dbReference>
<dbReference type="PANTHER" id="PTHR34806">
    <property type="entry name" value="HIGH-AFFINITY NITRATE TRANSPORTER 3.2"/>
    <property type="match status" value="1"/>
</dbReference>
<dbReference type="AlphaFoldDB" id="A0A0E0CMT6"/>
<proteinExistence type="inferred from homology"/>
<accession>A0A0E0CMT6</accession>
<dbReference type="GO" id="GO:0005886">
    <property type="term" value="C:plasma membrane"/>
    <property type="evidence" value="ECO:0007669"/>
    <property type="project" value="UniProtKB-UniRule"/>
</dbReference>
<dbReference type="HOGENOM" id="CLU_093989_0_0_1"/>
<dbReference type="PANTHER" id="PTHR34806:SF1">
    <property type="entry name" value="HIGH-AFFINITY NITRATE TRANSPORTER 3.1"/>
    <property type="match status" value="1"/>
</dbReference>
<name>A0A0E0CMT6_9ORYZ</name>
<protein>
    <recommendedName>
        <fullName evidence="1">High-affinity nitrate transporter</fullName>
    </recommendedName>
</protein>